<sequence>MKSRPLSMSHLNNVQPFATPLDTITQGRDPPNSTVRWDLWCREESIVKETSKERSSKRCCVLQRHILVTFLIESHVWLVSGCRERKEACHSEEAPLLSSLTLHSTRRRVVLVVI</sequence>
<dbReference type="Proteomes" id="UP000324222">
    <property type="component" value="Unassembled WGS sequence"/>
</dbReference>
<gene>
    <name evidence="1" type="ORF">E2C01_031800</name>
</gene>
<evidence type="ECO:0000313" key="1">
    <source>
        <dbReference type="EMBL" id="MPC38294.1"/>
    </source>
</evidence>
<comment type="caution">
    <text evidence="1">The sequence shown here is derived from an EMBL/GenBank/DDBJ whole genome shotgun (WGS) entry which is preliminary data.</text>
</comment>
<name>A0A5B7F121_PORTR</name>
<reference evidence="1 2" key="1">
    <citation type="submission" date="2019-05" db="EMBL/GenBank/DDBJ databases">
        <title>Another draft genome of Portunus trituberculatus and its Hox gene families provides insights of decapod evolution.</title>
        <authorList>
            <person name="Jeong J.-H."/>
            <person name="Song I."/>
            <person name="Kim S."/>
            <person name="Choi T."/>
            <person name="Kim D."/>
            <person name="Ryu S."/>
            <person name="Kim W."/>
        </authorList>
    </citation>
    <scope>NUCLEOTIDE SEQUENCE [LARGE SCALE GENOMIC DNA]</scope>
    <source>
        <tissue evidence="1">Muscle</tissue>
    </source>
</reference>
<keyword evidence="2" id="KW-1185">Reference proteome</keyword>
<evidence type="ECO:0000313" key="2">
    <source>
        <dbReference type="Proteomes" id="UP000324222"/>
    </source>
</evidence>
<dbReference type="AlphaFoldDB" id="A0A5B7F121"/>
<organism evidence="1 2">
    <name type="scientific">Portunus trituberculatus</name>
    <name type="common">Swimming crab</name>
    <name type="synonym">Neptunus trituberculatus</name>
    <dbReference type="NCBI Taxonomy" id="210409"/>
    <lineage>
        <taxon>Eukaryota</taxon>
        <taxon>Metazoa</taxon>
        <taxon>Ecdysozoa</taxon>
        <taxon>Arthropoda</taxon>
        <taxon>Crustacea</taxon>
        <taxon>Multicrustacea</taxon>
        <taxon>Malacostraca</taxon>
        <taxon>Eumalacostraca</taxon>
        <taxon>Eucarida</taxon>
        <taxon>Decapoda</taxon>
        <taxon>Pleocyemata</taxon>
        <taxon>Brachyura</taxon>
        <taxon>Eubrachyura</taxon>
        <taxon>Portunoidea</taxon>
        <taxon>Portunidae</taxon>
        <taxon>Portuninae</taxon>
        <taxon>Portunus</taxon>
    </lineage>
</organism>
<proteinExistence type="predicted"/>
<accession>A0A5B7F121</accession>
<protein>
    <submittedName>
        <fullName evidence="1">Uncharacterized protein</fullName>
    </submittedName>
</protein>
<dbReference type="EMBL" id="VSRR010004032">
    <property type="protein sequence ID" value="MPC38294.1"/>
    <property type="molecule type" value="Genomic_DNA"/>
</dbReference>